<reference evidence="1 2" key="1">
    <citation type="journal article" date="2021" name="Front. Genet.">
        <title>Chromosome-Level Genome Assembly Reveals Significant Gene Expansion in the Toll and IMD Signaling Pathways of Dendrolimus kikuchii.</title>
        <authorList>
            <person name="Zhou J."/>
            <person name="Wu P."/>
            <person name="Xiong Z."/>
            <person name="Liu N."/>
            <person name="Zhao N."/>
            <person name="Ji M."/>
            <person name="Qiu Y."/>
            <person name="Yang B."/>
        </authorList>
    </citation>
    <scope>NUCLEOTIDE SEQUENCE [LARGE SCALE GENOMIC DNA]</scope>
    <source>
        <strain evidence="1">Ann1</strain>
    </source>
</reference>
<dbReference type="EMBL" id="CM034394">
    <property type="protein sequence ID" value="KAJ0179232.1"/>
    <property type="molecule type" value="Genomic_DNA"/>
</dbReference>
<comment type="caution">
    <text evidence="1">The sequence shown here is derived from an EMBL/GenBank/DDBJ whole genome shotgun (WGS) entry which is preliminary data.</text>
</comment>
<evidence type="ECO:0000313" key="2">
    <source>
        <dbReference type="Proteomes" id="UP000824533"/>
    </source>
</evidence>
<proteinExistence type="predicted"/>
<organism evidence="1 2">
    <name type="scientific">Dendrolimus kikuchii</name>
    <dbReference type="NCBI Taxonomy" id="765133"/>
    <lineage>
        <taxon>Eukaryota</taxon>
        <taxon>Metazoa</taxon>
        <taxon>Ecdysozoa</taxon>
        <taxon>Arthropoda</taxon>
        <taxon>Hexapoda</taxon>
        <taxon>Insecta</taxon>
        <taxon>Pterygota</taxon>
        <taxon>Neoptera</taxon>
        <taxon>Endopterygota</taxon>
        <taxon>Lepidoptera</taxon>
        <taxon>Glossata</taxon>
        <taxon>Ditrysia</taxon>
        <taxon>Bombycoidea</taxon>
        <taxon>Lasiocampidae</taxon>
        <taxon>Dendrolimus</taxon>
    </lineage>
</organism>
<keyword evidence="2" id="KW-1185">Reference proteome</keyword>
<protein>
    <submittedName>
        <fullName evidence="1">Uncharacterized protein</fullName>
    </submittedName>
</protein>
<gene>
    <name evidence="1" type="ORF">K1T71_004944</name>
</gene>
<name>A0ACC1D6S2_9NEOP</name>
<accession>A0ACC1D6S2</accession>
<evidence type="ECO:0000313" key="1">
    <source>
        <dbReference type="EMBL" id="KAJ0179232.1"/>
    </source>
</evidence>
<dbReference type="Proteomes" id="UP000824533">
    <property type="component" value="Linkage Group LG08"/>
</dbReference>
<sequence length="306" mass="33764">MLLRCSLLLLCLTCVQPTEDTRDNVHKSHVTEYNSRFSVWPSIHNAATAHFLRNRRDAQEQNNVKPNVENGQTEGGVVHIEHPLASTPQLVVSTTGTKNVSTGVAEVNPNKPINGTPSVSGNATVPPSILPTTPHTASSSTVAVKIASETEKPPAKEIDLNNPGVLKRAFIVFGGFALLAVAYFIFYKRKGKTNNSNNSHSGTNDTNQFRYGVLQSSDDRRDNMELSRVPLTMESDDEEEEDLEIFDLEQKKKSLSYVNLPLHDEDIVLSPSDDRNERDNLLLDIESANSDALINWSSNSNNKSIL</sequence>